<comment type="caution">
    <text evidence="2">The sequence shown here is derived from an EMBL/GenBank/DDBJ whole genome shotgun (WGS) entry which is preliminary data.</text>
</comment>
<evidence type="ECO:0000313" key="3">
    <source>
        <dbReference type="Proteomes" id="UP000714380"/>
    </source>
</evidence>
<dbReference type="RefSeq" id="WP_225673053.1">
    <property type="nucleotide sequence ID" value="NZ_JAEDAH010000031.1"/>
</dbReference>
<dbReference type="GO" id="GO:0006508">
    <property type="term" value="P:proteolysis"/>
    <property type="evidence" value="ECO:0007669"/>
    <property type="project" value="UniProtKB-KW"/>
</dbReference>
<dbReference type="InterPro" id="IPR008503">
    <property type="entry name" value="Asp_endopeptidase"/>
</dbReference>
<evidence type="ECO:0000259" key="1">
    <source>
        <dbReference type="Pfam" id="PF05618"/>
    </source>
</evidence>
<dbReference type="Gene3D" id="2.40.70.10">
    <property type="entry name" value="Acid Proteases"/>
    <property type="match status" value="1"/>
</dbReference>
<protein>
    <submittedName>
        <fullName evidence="2">ATP-dependent zinc protease</fullName>
    </submittedName>
</protein>
<dbReference type="InterPro" id="IPR021109">
    <property type="entry name" value="Peptidase_aspartic_dom_sf"/>
</dbReference>
<dbReference type="Pfam" id="PF05618">
    <property type="entry name" value="Zn_protease"/>
    <property type="match status" value="1"/>
</dbReference>
<evidence type="ECO:0000313" key="2">
    <source>
        <dbReference type="EMBL" id="MCA6063241.1"/>
    </source>
</evidence>
<keyword evidence="3" id="KW-1185">Reference proteome</keyword>
<accession>A0ABS7ZS60</accession>
<organism evidence="2 3">
    <name type="scientific">Thalassolituus marinus</name>
    <dbReference type="NCBI Taxonomy" id="671053"/>
    <lineage>
        <taxon>Bacteria</taxon>
        <taxon>Pseudomonadati</taxon>
        <taxon>Pseudomonadota</taxon>
        <taxon>Gammaproteobacteria</taxon>
        <taxon>Oceanospirillales</taxon>
        <taxon>Oceanospirillaceae</taxon>
        <taxon>Thalassolituus</taxon>
    </lineage>
</organism>
<gene>
    <name evidence="2" type="ORF">I9W95_06425</name>
</gene>
<proteinExistence type="predicted"/>
<dbReference type="PROSITE" id="PS51257">
    <property type="entry name" value="PROKAR_LIPOPROTEIN"/>
    <property type="match status" value="1"/>
</dbReference>
<dbReference type="SUPFAM" id="SSF50630">
    <property type="entry name" value="Acid proteases"/>
    <property type="match status" value="1"/>
</dbReference>
<feature type="domain" description="Retropepsin-like aspartic endopeptidase" evidence="1">
    <location>
        <begin position="106"/>
        <end position="241"/>
    </location>
</feature>
<keyword evidence="2" id="KW-0378">Hydrolase</keyword>
<dbReference type="GO" id="GO:0008233">
    <property type="term" value="F:peptidase activity"/>
    <property type="evidence" value="ECO:0007669"/>
    <property type="project" value="UniProtKB-KW"/>
</dbReference>
<sequence length="263" mass="29627">MPTRAACILLFQGVLLTTGCSVWPGPDHRSVTLDRIQSLIDDSESRHRQQQCQSFDDLRTEMAEQRQTLERVEQGIGSINSSNPAFITAECPPQEAPAVVYEGKTIIGSSEWIYLSPPGHHYQARIDSGAATSSLSAMNIERFERNGERWVRFDLQHDDEAKALTIEAPLVRHVRIRQASSDEAERRPVVALTVNLGSHLQQETEFSLTDRSQMTYPILLGREFLRDVTLIDVGQQFIHPKFVPDIPATEEHPQMQNNEGPQS</sequence>
<keyword evidence="2" id="KW-0645">Protease</keyword>
<name>A0ABS7ZS60_9GAMM</name>
<dbReference type="Proteomes" id="UP000714380">
    <property type="component" value="Unassembled WGS sequence"/>
</dbReference>
<dbReference type="EMBL" id="JAEDAH010000031">
    <property type="protein sequence ID" value="MCA6063241.1"/>
    <property type="molecule type" value="Genomic_DNA"/>
</dbReference>
<dbReference type="PANTHER" id="PTHR38037">
    <property type="entry name" value="ZN_PROTEASE DOMAIN-CONTAINING PROTEIN"/>
    <property type="match status" value="1"/>
</dbReference>
<reference evidence="2 3" key="1">
    <citation type="submission" date="2020-12" db="EMBL/GenBank/DDBJ databases">
        <title>Novel Thalassolituus-related marine hydrocarbonoclastic bacteria mediated algae-derived hydrocarbons mineralization in twilight zone of the northern South China Sea.</title>
        <authorList>
            <person name="Dong C."/>
        </authorList>
    </citation>
    <scope>NUCLEOTIDE SEQUENCE [LARGE SCALE GENOMIC DNA]</scope>
    <source>
        <strain evidence="2 3">IMCC1826</strain>
    </source>
</reference>
<dbReference type="PANTHER" id="PTHR38037:SF2">
    <property type="entry name" value="ATP-DEPENDENT ZINC PROTEASE DOMAIN-CONTAINING PROTEIN-RELATED"/>
    <property type="match status" value="1"/>
</dbReference>